<dbReference type="HOGENOM" id="CLU_414491_0_0_1"/>
<dbReference type="GO" id="GO:0016491">
    <property type="term" value="F:oxidoreductase activity"/>
    <property type="evidence" value="ECO:0007669"/>
    <property type="project" value="UniProtKB-KW"/>
</dbReference>
<accession>N4U6S2</accession>
<evidence type="ECO:0000256" key="3">
    <source>
        <dbReference type="ARBA" id="ARBA00023002"/>
    </source>
</evidence>
<dbReference type="SUPFAM" id="SSF51735">
    <property type="entry name" value="NAD(P)-binding Rossmann-fold domains"/>
    <property type="match status" value="2"/>
</dbReference>
<dbReference type="CDD" id="cd05259">
    <property type="entry name" value="PCBER_SDR_a"/>
    <property type="match status" value="1"/>
</dbReference>
<dbReference type="STRING" id="1229664.N4U6S2"/>
<dbReference type="Gene3D" id="3.40.50.720">
    <property type="entry name" value="NAD(P)-binding Rossmann-like Domain"/>
    <property type="match status" value="2"/>
</dbReference>
<dbReference type="OrthoDB" id="419598at2759"/>
<gene>
    <name evidence="6" type="ORF">FOC1_g10004710</name>
</gene>
<dbReference type="Pfam" id="PF05368">
    <property type="entry name" value="NmrA"/>
    <property type="match status" value="1"/>
</dbReference>
<dbReference type="InterPro" id="IPR036291">
    <property type="entry name" value="NAD(P)-bd_dom_sf"/>
</dbReference>
<dbReference type="InterPro" id="IPR045312">
    <property type="entry name" value="PCBER-like"/>
</dbReference>
<evidence type="ECO:0000313" key="6">
    <source>
        <dbReference type="EMBL" id="ENH67077.1"/>
    </source>
</evidence>
<proteinExistence type="inferred from homology"/>
<evidence type="ECO:0000313" key="7">
    <source>
        <dbReference type="Proteomes" id="UP000016928"/>
    </source>
</evidence>
<evidence type="ECO:0000259" key="5">
    <source>
        <dbReference type="Pfam" id="PF13460"/>
    </source>
</evidence>
<feature type="domain" description="NmrA-like" evidence="4">
    <location>
        <begin position="2"/>
        <end position="245"/>
    </location>
</feature>
<keyword evidence="2" id="KW-0521">NADP</keyword>
<dbReference type="Pfam" id="PF13460">
    <property type="entry name" value="NAD_binding_10"/>
    <property type="match status" value="1"/>
</dbReference>
<dbReference type="PANTHER" id="PTHR47706:SF6">
    <property type="entry name" value="NMRA-LIKE FAMILY PROTEIN (AFU_ORTHOLOGUE AFUA_6G00280)"/>
    <property type="match status" value="1"/>
</dbReference>
<comment type="similarity">
    <text evidence="1">Belongs to the NmrA-type oxidoreductase family. Isoflavone reductase subfamily.</text>
</comment>
<dbReference type="EMBL" id="KB730334">
    <property type="protein sequence ID" value="ENH67077.1"/>
    <property type="molecule type" value="Genomic_DNA"/>
</dbReference>
<dbReference type="VEuPathDB" id="FungiDB:FOC1_g10004710"/>
<dbReference type="PANTHER" id="PTHR47706">
    <property type="entry name" value="NMRA-LIKE FAMILY PROTEIN"/>
    <property type="match status" value="1"/>
</dbReference>
<evidence type="ECO:0000256" key="2">
    <source>
        <dbReference type="ARBA" id="ARBA00022857"/>
    </source>
</evidence>
<evidence type="ECO:0000259" key="4">
    <source>
        <dbReference type="Pfam" id="PF05368"/>
    </source>
</evidence>
<dbReference type="Proteomes" id="UP000016928">
    <property type="component" value="Unassembled WGS sequence"/>
</dbReference>
<reference evidence="7" key="1">
    <citation type="submission" date="2012-09" db="EMBL/GenBank/DDBJ databases">
        <title>Genome sequencing and comparative transcriptomics of race 1 and race 4 of banana pathogen: Fusarium oxysporum f. sp. cubense.</title>
        <authorList>
            <person name="Fang X."/>
            <person name="Huang J."/>
        </authorList>
    </citation>
    <scope>NUCLEOTIDE SEQUENCE [LARGE SCALE GENOMIC DNA]</scope>
    <source>
        <strain evidence="7">race 1</strain>
    </source>
</reference>
<evidence type="ECO:0000256" key="1">
    <source>
        <dbReference type="ARBA" id="ARBA00005725"/>
    </source>
</evidence>
<dbReference type="Gene3D" id="3.90.25.10">
    <property type="entry name" value="UDP-galactose 4-epimerase, domain 1"/>
    <property type="match status" value="2"/>
</dbReference>
<protein>
    <recommendedName>
        <fullName evidence="8">NmrA-like domain-containing protein</fullName>
    </recommendedName>
</protein>
<keyword evidence="3" id="KW-0560">Oxidoreductase</keyword>
<dbReference type="InterPro" id="IPR008030">
    <property type="entry name" value="NmrA-like"/>
</dbReference>
<name>N4U6S2_FUSC1</name>
<dbReference type="InterPro" id="IPR051609">
    <property type="entry name" value="NmrA/Isoflavone_reductase-like"/>
</dbReference>
<feature type="domain" description="NAD(P)-binding" evidence="5">
    <location>
        <begin position="369"/>
        <end position="511"/>
    </location>
</feature>
<dbReference type="InterPro" id="IPR016040">
    <property type="entry name" value="NAD(P)-bd_dom"/>
</dbReference>
<sequence>MKVAILGATGETGASILNGLLNSTEPRYEITALVQPSSLKRPEVLALHEKGIKVVPADLSAPEDELSRLLHGIDTVISAISATGLIMQIPLINAAQAAGVKRFLPCCFATVMPPEGILKLRDTVRKKEHVINHIKKVKLPYTIIDIGYWYQLMLPRLPSGRIDYALPLTLGGIAGDGNTPCAFTDLQDIGRWVARIIADPRTLNKMVFAYNAVLTMNQVYDMLEETSGEKIDRNYVSEAMIKAGVVRAEADTPPADSFNYFEVVKYQYFNSLGLRGDNTPEYARLRKSTPLGSFSFPPTWPPKSEWLTELVDLDTLVDELACCGDEAIDFGGHVAGAEAKDSWLAREWEPASILHQASKMSTHITVLPASTKVGKEAIRLLLASPANPTIRGIYRDTSKAPDEYTSHPNFNAVKGDVASEEGLDFSNSDAVLYVPPPTYEIIDQSDWAKQTANNVKGALKKSGVKRLVVLSGLGSHNDHGIGFVRLNHYTDKILKDSVPEVTILQSTHFQEEFEYMFQMPLGDPPTISSWIAPRDFKIPIVSLRDVGEVCTNNLLSKLESPGPQVLKIFGPRAYSSIDLRDMFEVTTDNKVELGLAQGEDLKAFFRQILPEHCIPDFMEMIESSLPGGLIAKEYEVDENTVTGKVEMLEVFRELGDKYGCSK</sequence>
<reference evidence="7" key="2">
    <citation type="journal article" date="2014" name="PLoS ONE">
        <title>Genome and Transcriptome Analysis of the Fungal Pathogen Fusarium oxysporum f. sp. cubense Causing Banana Vascular Wilt Disease.</title>
        <authorList>
            <person name="Guo L."/>
            <person name="Han L."/>
            <person name="Yang L."/>
            <person name="Zeng H."/>
            <person name="Fan D."/>
            <person name="Zhu Y."/>
            <person name="Feng Y."/>
            <person name="Wang G."/>
            <person name="Peng C."/>
            <person name="Jiang X."/>
            <person name="Zhou D."/>
            <person name="Ni P."/>
            <person name="Liang C."/>
            <person name="Liu L."/>
            <person name="Wang J."/>
            <person name="Mao C."/>
            <person name="Fang X."/>
            <person name="Peng M."/>
            <person name="Huang J."/>
        </authorList>
    </citation>
    <scope>NUCLEOTIDE SEQUENCE [LARGE SCALE GENOMIC DNA]</scope>
    <source>
        <strain evidence="7">race 1</strain>
    </source>
</reference>
<evidence type="ECO:0008006" key="8">
    <source>
        <dbReference type="Google" id="ProtNLM"/>
    </source>
</evidence>
<dbReference type="AlphaFoldDB" id="N4U6S2"/>
<organism evidence="6 7">
    <name type="scientific">Fusarium oxysporum f. sp. cubense (strain race 1)</name>
    <name type="common">Panama disease fungus</name>
    <dbReference type="NCBI Taxonomy" id="1229664"/>
    <lineage>
        <taxon>Eukaryota</taxon>
        <taxon>Fungi</taxon>
        <taxon>Dikarya</taxon>
        <taxon>Ascomycota</taxon>
        <taxon>Pezizomycotina</taxon>
        <taxon>Sordariomycetes</taxon>
        <taxon>Hypocreomycetidae</taxon>
        <taxon>Hypocreales</taxon>
        <taxon>Nectriaceae</taxon>
        <taxon>Fusarium</taxon>
        <taxon>Fusarium oxysporum species complex</taxon>
    </lineage>
</organism>